<protein>
    <recommendedName>
        <fullName evidence="4">Oxidoreductase AflY</fullName>
    </recommendedName>
</protein>
<accession>A0A9P9XBB5</accession>
<evidence type="ECO:0000313" key="3">
    <source>
        <dbReference type="Proteomes" id="UP001056436"/>
    </source>
</evidence>
<dbReference type="Pfam" id="PF14027">
    <property type="entry name" value="Questin_oxidase"/>
    <property type="match status" value="1"/>
</dbReference>
<evidence type="ECO:0000313" key="2">
    <source>
        <dbReference type="EMBL" id="KAI3545142.1"/>
    </source>
</evidence>
<comment type="caution">
    <text evidence="2">The sequence shown here is derived from an EMBL/GenBank/DDBJ whole genome shotgun (WGS) entry which is preliminary data.</text>
</comment>
<gene>
    <name evidence="2" type="ORF">CABS02_09485</name>
</gene>
<keyword evidence="1" id="KW-0560">Oxidoreductase</keyword>
<dbReference type="EMBL" id="SDAQ01000063">
    <property type="protein sequence ID" value="KAI3545142.1"/>
    <property type="molecule type" value="Genomic_DNA"/>
</dbReference>
<dbReference type="GO" id="GO:0016491">
    <property type="term" value="F:oxidoreductase activity"/>
    <property type="evidence" value="ECO:0007669"/>
    <property type="project" value="UniProtKB-KW"/>
</dbReference>
<dbReference type="PANTHER" id="PTHR35870:SF7">
    <property type="entry name" value="BAEYER-VILLIGER OXIDASE MDPL"/>
    <property type="match status" value="1"/>
</dbReference>
<evidence type="ECO:0000256" key="1">
    <source>
        <dbReference type="ARBA" id="ARBA00023002"/>
    </source>
</evidence>
<proteinExistence type="predicted"/>
<dbReference type="OrthoDB" id="10004862at2759"/>
<organism evidence="2 3">
    <name type="scientific">Colletotrichum abscissum</name>
    <dbReference type="NCBI Taxonomy" id="1671311"/>
    <lineage>
        <taxon>Eukaryota</taxon>
        <taxon>Fungi</taxon>
        <taxon>Dikarya</taxon>
        <taxon>Ascomycota</taxon>
        <taxon>Pezizomycotina</taxon>
        <taxon>Sordariomycetes</taxon>
        <taxon>Hypocreomycetidae</taxon>
        <taxon>Glomerellales</taxon>
        <taxon>Glomerellaceae</taxon>
        <taxon>Colletotrichum</taxon>
        <taxon>Colletotrichum acutatum species complex</taxon>
    </lineage>
</organism>
<dbReference type="InterPro" id="IPR025337">
    <property type="entry name" value="Questin_oxidase-like"/>
</dbReference>
<name>A0A9P9XBB5_9PEZI</name>
<dbReference type="Proteomes" id="UP001056436">
    <property type="component" value="Unassembled WGS sequence"/>
</dbReference>
<keyword evidence="3" id="KW-1185">Reference proteome</keyword>
<sequence length="443" mass="50038">MASQIALSSEHAGILCDADVSSDALNEANNLLQANHDKWHIFFRDVTGHNHTAHSILTCLALGADSSDLQRAYDDTVDIQRTKPDMNAKVLQQLNKDEENLGELLGTCDLYSTFLAFFEGEINKHGWKQVVNRFVFSRTPLAEKMLIKMYEGMYHSLIHLGLGVEWEQPGIIAEALAQAATHEDGHIGALLFSSEIMAKGQPHPEKSLSLLGLSQQVQNNKAIFTAPKWEDRWNRMRNGVMDDAASELAPIAAQFRIRSVDLERRTAEMISFSAYLAGASQRPAKKCKIDFFLMHVVTSSIFFTIFNKQDWIAMEDRLRLVEWKGRLDLAFYAFCRCPDLHSEAITEYYDEFTKDMDWKQLYAAVTKEHDDGHVAKFIRALRNGEESAKAHEGGAWSANFPVKGDMWLKLARMSLGSTRGVTAELKWIMGTGFDEAWSRPDLK</sequence>
<evidence type="ECO:0008006" key="4">
    <source>
        <dbReference type="Google" id="ProtNLM"/>
    </source>
</evidence>
<dbReference type="PANTHER" id="PTHR35870">
    <property type="entry name" value="PROTEIN, PUTATIVE (AFU_ORTHOLOGUE AFUA_5G03330)-RELATED"/>
    <property type="match status" value="1"/>
</dbReference>
<dbReference type="AlphaFoldDB" id="A0A9P9XBB5"/>
<reference evidence="2" key="1">
    <citation type="submission" date="2019-01" db="EMBL/GenBank/DDBJ databases">
        <title>Colletotrichum abscissum LGMF1257.</title>
        <authorList>
            <person name="Baroncelli R."/>
        </authorList>
    </citation>
    <scope>NUCLEOTIDE SEQUENCE</scope>
    <source>
        <strain evidence="2">Ca142</strain>
    </source>
</reference>